<sequence length="583" mass="62129">MPWMRVEPHRRTTDIADGLAGEVADPLWLLLRQWQFGEMTGDDSGSPVAIDIGASWSRFTRYRAEGGLSTEQVPPAEPVPYDPDGPPLEAVVEREPVIRLDRSDSTPWTVAVRAGALLAEMLRAAGRDTAAAALAAHPSTMFAPPDAEAVANNSRVEASTEARYRALLGPADGVGRTIDGAKVLGLHRSGALPAELGLDDLDDLFTAWATVIDEEWGIADATPGSAAWIPDRLEYSYSLAAPPLPGTTDEVVLGAAQYDGRGMHWSSVDHVPGATLGAANDADARVGARATTVLPSPLTFPGMAAGRFWEMEDASVALGTASHGRTDLARMLATEFAVIYSPDWYLAPVEVPVASVSCIDWVIVRDTFGVATLVGTRSTQAGDGVGRQFQPDAADDGAAADTPLLVVLPSALATVTSPALEEVSLQRDEMANLAWSIEQTVMGPAGRAVPRPWFASSFIPPRAISAEEFELVWRLATPVAETWTPLVAVVEGGGDGPRLLRRASILDTACGRTTATKSAVLAEMPDIREEEVSSAGIRLRLVDQLARSHDGRSFVWRGKEKRVWRGEASSALRFDATTPDSES</sequence>
<name>A0AAD1IMW7_9MYCO</name>
<reference evidence="1 2" key="1">
    <citation type="journal article" date="2019" name="Emerg. Microbes Infect.">
        <title>Comprehensive subspecies identification of 175 nontuberculous mycobacteria species based on 7547 genomic profiles.</title>
        <authorList>
            <person name="Matsumoto Y."/>
            <person name="Kinjo T."/>
            <person name="Motooka D."/>
            <person name="Nabeya D."/>
            <person name="Jung N."/>
            <person name="Uechi K."/>
            <person name="Horii T."/>
            <person name="Iida T."/>
            <person name="Fujita J."/>
            <person name="Nakamura S."/>
        </authorList>
    </citation>
    <scope>NUCLEOTIDE SEQUENCE [LARGE SCALE GENOMIC DNA]</scope>
    <source>
        <strain evidence="1 2">JCM 17423</strain>
    </source>
</reference>
<dbReference type="EMBL" id="AP022586">
    <property type="protein sequence ID" value="BBY17696.1"/>
    <property type="molecule type" value="Genomic_DNA"/>
</dbReference>
<organism evidence="1 2">
    <name type="scientific">Mycolicibacterium litorale</name>
    <dbReference type="NCBI Taxonomy" id="758802"/>
    <lineage>
        <taxon>Bacteria</taxon>
        <taxon>Bacillati</taxon>
        <taxon>Actinomycetota</taxon>
        <taxon>Actinomycetes</taxon>
        <taxon>Mycobacteriales</taxon>
        <taxon>Mycobacteriaceae</taxon>
        <taxon>Mycolicibacterium</taxon>
    </lineage>
</organism>
<keyword evidence="2" id="KW-1185">Reference proteome</keyword>
<accession>A0AAD1IMW7</accession>
<evidence type="ECO:0000313" key="2">
    <source>
        <dbReference type="Proteomes" id="UP000466607"/>
    </source>
</evidence>
<dbReference type="Proteomes" id="UP000466607">
    <property type="component" value="Chromosome"/>
</dbReference>
<evidence type="ECO:0000313" key="1">
    <source>
        <dbReference type="EMBL" id="BBY17696.1"/>
    </source>
</evidence>
<gene>
    <name evidence="1" type="ORF">MLIT_32880</name>
</gene>
<dbReference type="AlphaFoldDB" id="A0AAD1IMW7"/>
<proteinExistence type="predicted"/>
<protein>
    <submittedName>
        <fullName evidence="1">Uncharacterized protein</fullName>
    </submittedName>
</protein>